<dbReference type="EMBL" id="SMMG02000001">
    <property type="protein sequence ID" value="KAA3488229.1"/>
    <property type="molecule type" value="Genomic_DNA"/>
</dbReference>
<feature type="domain" description="Reverse transcriptase/retrotransposon-derived protein RNase H-like" evidence="2">
    <location>
        <begin position="1"/>
        <end position="43"/>
    </location>
</feature>
<sequence length="104" mass="11829">MCDANGFAIGAVLGQKKDKVLYAIYYVSRTLTNTQLNYTTTKKYWYHGHSLQKTTLLLIITTGMSLSYSSIALTRLFENMFLMMRFIASSNIITPLLTKDISEE</sequence>
<keyword evidence="1" id="KW-1133">Transmembrane helix</keyword>
<keyword evidence="1" id="KW-0812">Transmembrane</keyword>
<organism evidence="3 4">
    <name type="scientific">Gossypium australe</name>
    <dbReference type="NCBI Taxonomy" id="47621"/>
    <lineage>
        <taxon>Eukaryota</taxon>
        <taxon>Viridiplantae</taxon>
        <taxon>Streptophyta</taxon>
        <taxon>Embryophyta</taxon>
        <taxon>Tracheophyta</taxon>
        <taxon>Spermatophyta</taxon>
        <taxon>Magnoliopsida</taxon>
        <taxon>eudicotyledons</taxon>
        <taxon>Gunneridae</taxon>
        <taxon>Pentapetalae</taxon>
        <taxon>rosids</taxon>
        <taxon>malvids</taxon>
        <taxon>Malvales</taxon>
        <taxon>Malvaceae</taxon>
        <taxon>Malvoideae</taxon>
        <taxon>Gossypium</taxon>
    </lineage>
</organism>
<accession>A0A5B6X1V4</accession>
<dbReference type="Pfam" id="PF17919">
    <property type="entry name" value="RT_RNaseH_2"/>
    <property type="match status" value="1"/>
</dbReference>
<dbReference type="Proteomes" id="UP000325315">
    <property type="component" value="Unassembled WGS sequence"/>
</dbReference>
<name>A0A5B6X1V4_9ROSI</name>
<keyword evidence="4" id="KW-1185">Reference proteome</keyword>
<comment type="caution">
    <text evidence="3">The sequence shown here is derived from an EMBL/GenBank/DDBJ whole genome shotgun (WGS) entry which is preliminary data.</text>
</comment>
<feature type="transmembrane region" description="Helical" evidence="1">
    <location>
        <begin position="56"/>
        <end position="77"/>
    </location>
</feature>
<gene>
    <name evidence="3" type="ORF">EPI10_032000</name>
</gene>
<evidence type="ECO:0000313" key="3">
    <source>
        <dbReference type="EMBL" id="KAA3488229.1"/>
    </source>
</evidence>
<dbReference type="AlphaFoldDB" id="A0A5B6X1V4"/>
<evidence type="ECO:0000313" key="4">
    <source>
        <dbReference type="Proteomes" id="UP000325315"/>
    </source>
</evidence>
<dbReference type="SUPFAM" id="SSF56672">
    <property type="entry name" value="DNA/RNA polymerases"/>
    <property type="match status" value="1"/>
</dbReference>
<reference evidence="4" key="1">
    <citation type="journal article" date="2019" name="Plant Biotechnol. J.">
        <title>Genome sequencing of the Australian wild diploid species Gossypium australe highlights disease resistance and delayed gland morphogenesis.</title>
        <authorList>
            <person name="Cai Y."/>
            <person name="Cai X."/>
            <person name="Wang Q."/>
            <person name="Wang P."/>
            <person name="Zhang Y."/>
            <person name="Cai C."/>
            <person name="Xu Y."/>
            <person name="Wang K."/>
            <person name="Zhou Z."/>
            <person name="Wang C."/>
            <person name="Geng S."/>
            <person name="Li B."/>
            <person name="Dong Q."/>
            <person name="Hou Y."/>
            <person name="Wang H."/>
            <person name="Ai P."/>
            <person name="Liu Z."/>
            <person name="Yi F."/>
            <person name="Sun M."/>
            <person name="An G."/>
            <person name="Cheng J."/>
            <person name="Zhang Y."/>
            <person name="Shi Q."/>
            <person name="Xie Y."/>
            <person name="Shi X."/>
            <person name="Chang Y."/>
            <person name="Huang F."/>
            <person name="Chen Y."/>
            <person name="Hong S."/>
            <person name="Mi L."/>
            <person name="Sun Q."/>
            <person name="Zhang L."/>
            <person name="Zhou B."/>
            <person name="Peng R."/>
            <person name="Zhang X."/>
            <person name="Liu F."/>
        </authorList>
    </citation>
    <scope>NUCLEOTIDE SEQUENCE [LARGE SCALE GENOMIC DNA]</scope>
    <source>
        <strain evidence="4">cv. PA1801</strain>
    </source>
</reference>
<evidence type="ECO:0000256" key="1">
    <source>
        <dbReference type="SAM" id="Phobius"/>
    </source>
</evidence>
<protein>
    <submittedName>
        <fullName evidence="3">Amino acid permease 5-like</fullName>
    </submittedName>
</protein>
<keyword evidence="1" id="KW-0472">Membrane</keyword>
<evidence type="ECO:0000259" key="2">
    <source>
        <dbReference type="Pfam" id="PF17919"/>
    </source>
</evidence>
<dbReference type="InterPro" id="IPR043502">
    <property type="entry name" value="DNA/RNA_pol_sf"/>
</dbReference>
<dbReference type="InterPro" id="IPR041577">
    <property type="entry name" value="RT_RNaseH_2"/>
</dbReference>
<proteinExistence type="predicted"/>